<protein>
    <recommendedName>
        <fullName evidence="2 7">Orotate phosphoribosyltransferase</fullName>
        <shortName evidence="7">OPRT</shortName>
        <shortName evidence="7">OPRTase</shortName>
        <ecNumber evidence="2 7">2.4.2.10</ecNumber>
    </recommendedName>
</protein>
<dbReference type="NCBIfam" id="TIGR01367">
    <property type="entry name" value="pyrE_Therm"/>
    <property type="match status" value="1"/>
</dbReference>
<keyword evidence="3 7" id="KW-0328">Glycosyltransferase</keyword>
<dbReference type="GO" id="GO:0004588">
    <property type="term" value="F:orotate phosphoribosyltransferase activity"/>
    <property type="evidence" value="ECO:0007669"/>
    <property type="project" value="UniProtKB-UniRule"/>
</dbReference>
<dbReference type="EC" id="2.4.2.10" evidence="2 7"/>
<dbReference type="GO" id="GO:0000287">
    <property type="term" value="F:magnesium ion binding"/>
    <property type="evidence" value="ECO:0007669"/>
    <property type="project" value="UniProtKB-UniRule"/>
</dbReference>
<dbReference type="PANTHER" id="PTHR19278">
    <property type="entry name" value="OROTATE PHOSPHORIBOSYLTRANSFERASE"/>
    <property type="match status" value="1"/>
</dbReference>
<evidence type="ECO:0000256" key="3">
    <source>
        <dbReference type="ARBA" id="ARBA00022676"/>
    </source>
</evidence>
<comment type="caution">
    <text evidence="9">The sequence shown here is derived from an EMBL/GenBank/DDBJ whole genome shotgun (WGS) entry which is preliminary data.</text>
</comment>
<reference evidence="9" key="2">
    <citation type="submission" date="2021-08" db="EMBL/GenBank/DDBJ databases">
        <authorList>
            <person name="Tani A."/>
            <person name="Ola A."/>
            <person name="Ogura Y."/>
            <person name="Katsura K."/>
            <person name="Hayashi T."/>
        </authorList>
    </citation>
    <scope>NUCLEOTIDE SEQUENCE</scope>
    <source>
        <strain evidence="9">DSM 16372</strain>
    </source>
</reference>
<evidence type="ECO:0000256" key="7">
    <source>
        <dbReference type="HAMAP-Rule" id="MF_01208"/>
    </source>
</evidence>
<dbReference type="InterPro" id="IPR000836">
    <property type="entry name" value="PRTase_dom"/>
</dbReference>
<comment type="pathway">
    <text evidence="1 7">Pyrimidine metabolism; UMP biosynthesis via de novo pathway; UMP from orotate: step 1/2.</text>
</comment>
<dbReference type="InterPro" id="IPR006273">
    <property type="entry name" value="Orotate_PRibTrfase_bac"/>
</dbReference>
<dbReference type="EMBL" id="BPQO01000023">
    <property type="protein sequence ID" value="GJD91063.1"/>
    <property type="molecule type" value="Genomic_DNA"/>
</dbReference>
<accession>A0AAV4ZSI4</accession>
<evidence type="ECO:0000256" key="6">
    <source>
        <dbReference type="ARBA" id="ARBA00022975"/>
    </source>
</evidence>
<dbReference type="InterPro" id="IPR029057">
    <property type="entry name" value="PRTase-like"/>
</dbReference>
<evidence type="ECO:0000256" key="2">
    <source>
        <dbReference type="ARBA" id="ARBA00011971"/>
    </source>
</evidence>
<dbReference type="HAMAP" id="MF_01208">
    <property type="entry name" value="PyrE"/>
    <property type="match status" value="1"/>
</dbReference>
<feature type="binding site" evidence="7">
    <location>
        <position position="162"/>
    </location>
    <ligand>
        <name>orotate</name>
        <dbReference type="ChEBI" id="CHEBI:30839"/>
    </ligand>
</feature>
<comment type="similarity">
    <text evidence="7">Belongs to the purine/pyrimidine phosphoribosyltransferase family. PyrE subfamily.</text>
</comment>
<comment type="caution">
    <text evidence="7">Lacks conserved residue(s) required for the propagation of feature annotation.</text>
</comment>
<comment type="function">
    <text evidence="7">Catalyzes the transfer of a ribosyl phosphate group from 5-phosphoribose 1-diphosphate to orotate, leading to the formation of orotidine monophosphate (OMP).</text>
</comment>
<keyword evidence="10" id="KW-1185">Reference proteome</keyword>
<keyword evidence="6 7" id="KW-0665">Pyrimidine biosynthesis</keyword>
<dbReference type="Proteomes" id="UP001055247">
    <property type="component" value="Unassembled WGS sequence"/>
</dbReference>
<sequence>MTSAPTSAETAGALTPEAVLAEFRDAGALLEGHFILSSGLRSPVFLQKMAIFSEPPRTERLCRALAAAIQARFGRIDIVVSPAIGGIVPGYETARHLGARAIFVEREPGAPFTLRRGFQIPAGQRAVIVEDIVTTGLSARECLAAIQGEPGEIVGAACLIDRSGGRGEIGVPLVSLVALDIPAYPADALPPDLAAIPAVKPGSRAMPQP</sequence>
<feature type="binding site" evidence="7">
    <location>
        <position position="134"/>
    </location>
    <ligand>
        <name>orotate</name>
        <dbReference type="ChEBI" id="CHEBI:30839"/>
    </ligand>
</feature>
<dbReference type="InterPro" id="IPR023031">
    <property type="entry name" value="OPRT"/>
</dbReference>
<dbReference type="AlphaFoldDB" id="A0AAV4ZSI4"/>
<evidence type="ECO:0000313" key="9">
    <source>
        <dbReference type="EMBL" id="GJD91063.1"/>
    </source>
</evidence>
<dbReference type="SUPFAM" id="SSF53271">
    <property type="entry name" value="PRTase-like"/>
    <property type="match status" value="1"/>
</dbReference>
<organism evidence="9 10">
    <name type="scientific">Methylobacterium hispanicum</name>
    <dbReference type="NCBI Taxonomy" id="270350"/>
    <lineage>
        <taxon>Bacteria</taxon>
        <taxon>Pseudomonadati</taxon>
        <taxon>Pseudomonadota</taxon>
        <taxon>Alphaproteobacteria</taxon>
        <taxon>Hyphomicrobiales</taxon>
        <taxon>Methylobacteriaceae</taxon>
        <taxon>Methylobacterium</taxon>
    </lineage>
</organism>
<dbReference type="PANTHER" id="PTHR19278:SF9">
    <property type="entry name" value="URIDINE 5'-MONOPHOSPHATE SYNTHASE"/>
    <property type="match status" value="1"/>
</dbReference>
<reference evidence="9" key="1">
    <citation type="journal article" date="2016" name="Front. Microbiol.">
        <title>Genome Sequence of the Piezophilic, Mesophilic Sulfate-Reducing Bacterium Desulfovibrio indicus J2T.</title>
        <authorList>
            <person name="Cao J."/>
            <person name="Maignien L."/>
            <person name="Shao Z."/>
            <person name="Alain K."/>
            <person name="Jebbar M."/>
        </authorList>
    </citation>
    <scope>NUCLEOTIDE SEQUENCE</scope>
    <source>
        <strain evidence="9">DSM 16372</strain>
    </source>
</reference>
<dbReference type="GO" id="GO:0019856">
    <property type="term" value="P:pyrimidine nucleobase biosynthetic process"/>
    <property type="evidence" value="ECO:0007669"/>
    <property type="project" value="InterPro"/>
</dbReference>
<evidence type="ECO:0000256" key="5">
    <source>
        <dbReference type="ARBA" id="ARBA00022842"/>
    </source>
</evidence>
<evidence type="ECO:0000256" key="1">
    <source>
        <dbReference type="ARBA" id="ARBA00004889"/>
    </source>
</evidence>
<feature type="binding site" description="in other chain" evidence="7">
    <location>
        <begin position="130"/>
        <end position="138"/>
    </location>
    <ligand>
        <name>5-phospho-alpha-D-ribose 1-diphosphate</name>
        <dbReference type="ChEBI" id="CHEBI:58017"/>
        <note>ligand shared between dimeric partners</note>
    </ligand>
</feature>
<comment type="catalytic activity">
    <reaction evidence="7">
        <text>orotidine 5'-phosphate + diphosphate = orotate + 5-phospho-alpha-D-ribose 1-diphosphate</text>
        <dbReference type="Rhea" id="RHEA:10380"/>
        <dbReference type="ChEBI" id="CHEBI:30839"/>
        <dbReference type="ChEBI" id="CHEBI:33019"/>
        <dbReference type="ChEBI" id="CHEBI:57538"/>
        <dbReference type="ChEBI" id="CHEBI:58017"/>
        <dbReference type="EC" id="2.4.2.10"/>
    </reaction>
</comment>
<evidence type="ECO:0000259" key="8">
    <source>
        <dbReference type="Pfam" id="PF00156"/>
    </source>
</evidence>
<feature type="domain" description="Phosphoribosyltransferase" evidence="8">
    <location>
        <begin position="56"/>
        <end position="169"/>
    </location>
</feature>
<dbReference type="RefSeq" id="WP_066918078.1">
    <property type="nucleotide sequence ID" value="NZ_BPQO01000023.1"/>
</dbReference>
<proteinExistence type="inferred from homology"/>
<keyword evidence="4 7" id="KW-0808">Transferase</keyword>
<evidence type="ECO:0000256" key="4">
    <source>
        <dbReference type="ARBA" id="ARBA00022679"/>
    </source>
</evidence>
<dbReference type="Pfam" id="PF00156">
    <property type="entry name" value="Pribosyltran"/>
    <property type="match status" value="1"/>
</dbReference>
<dbReference type="GO" id="GO:0044205">
    <property type="term" value="P:'de novo' UMP biosynthetic process"/>
    <property type="evidence" value="ECO:0007669"/>
    <property type="project" value="UniProtKB-UniRule"/>
</dbReference>
<evidence type="ECO:0000313" key="10">
    <source>
        <dbReference type="Proteomes" id="UP001055247"/>
    </source>
</evidence>
<keyword evidence="5 7" id="KW-0460">Magnesium</keyword>
<dbReference type="CDD" id="cd06223">
    <property type="entry name" value="PRTases_typeI"/>
    <property type="match status" value="1"/>
</dbReference>
<gene>
    <name evidence="9" type="primary">pyrE_1</name>
    <name evidence="7" type="synonym">pyrE</name>
    <name evidence="9" type="ORF">BHAOGJBA_4609</name>
</gene>
<name>A0AAV4ZSI4_9HYPH</name>
<comment type="subunit">
    <text evidence="7">Homodimer.</text>
</comment>
<dbReference type="Gene3D" id="3.40.50.2020">
    <property type="match status" value="1"/>
</dbReference>
<comment type="cofactor">
    <cofactor evidence="7">
        <name>Mg(2+)</name>
        <dbReference type="ChEBI" id="CHEBI:18420"/>
    </cofactor>
</comment>